<dbReference type="AlphaFoldDB" id="A0A4S8L5F4"/>
<keyword evidence="2" id="KW-1185">Reference proteome</keyword>
<dbReference type="OrthoDB" id="3231188at2759"/>
<proteinExistence type="predicted"/>
<protein>
    <submittedName>
        <fullName evidence="1">Uncharacterized protein</fullName>
    </submittedName>
</protein>
<sequence length="221" mass="25217">QKQLQICRDKNQCLRLQNADLKSQLALLKAPKGKRTKKTDVLLSSSEMTQLGKSFTILVAPWIKSQVFEKLPPSDAPAAHSKACFLGKPDDYWKTSNIELHAHLGDYEALKGRVNLQRSPNRGKGTYLLSVTVLRETAPLIFHDLHIDPQLWLTKSDTARKENTHLKSLLHFPGQKPETSPFSPIFYPSFTKVDHLLFMNDYLPKVRVQKYLSYNLLILIP</sequence>
<reference evidence="1 2" key="1">
    <citation type="journal article" date="2019" name="Nat. Ecol. Evol.">
        <title>Megaphylogeny resolves global patterns of mushroom evolution.</title>
        <authorList>
            <person name="Varga T."/>
            <person name="Krizsan K."/>
            <person name="Foldi C."/>
            <person name="Dima B."/>
            <person name="Sanchez-Garcia M."/>
            <person name="Sanchez-Ramirez S."/>
            <person name="Szollosi G.J."/>
            <person name="Szarkandi J.G."/>
            <person name="Papp V."/>
            <person name="Albert L."/>
            <person name="Andreopoulos W."/>
            <person name="Angelini C."/>
            <person name="Antonin V."/>
            <person name="Barry K.W."/>
            <person name="Bougher N.L."/>
            <person name="Buchanan P."/>
            <person name="Buyck B."/>
            <person name="Bense V."/>
            <person name="Catcheside P."/>
            <person name="Chovatia M."/>
            <person name="Cooper J."/>
            <person name="Damon W."/>
            <person name="Desjardin D."/>
            <person name="Finy P."/>
            <person name="Geml J."/>
            <person name="Haridas S."/>
            <person name="Hughes K."/>
            <person name="Justo A."/>
            <person name="Karasinski D."/>
            <person name="Kautmanova I."/>
            <person name="Kiss B."/>
            <person name="Kocsube S."/>
            <person name="Kotiranta H."/>
            <person name="LaButti K.M."/>
            <person name="Lechner B.E."/>
            <person name="Liimatainen K."/>
            <person name="Lipzen A."/>
            <person name="Lukacs Z."/>
            <person name="Mihaltcheva S."/>
            <person name="Morgado L.N."/>
            <person name="Niskanen T."/>
            <person name="Noordeloos M.E."/>
            <person name="Ohm R.A."/>
            <person name="Ortiz-Santana B."/>
            <person name="Ovrebo C."/>
            <person name="Racz N."/>
            <person name="Riley R."/>
            <person name="Savchenko A."/>
            <person name="Shiryaev A."/>
            <person name="Soop K."/>
            <person name="Spirin V."/>
            <person name="Szebenyi C."/>
            <person name="Tomsovsky M."/>
            <person name="Tulloss R.E."/>
            <person name="Uehling J."/>
            <person name="Grigoriev I.V."/>
            <person name="Vagvolgyi C."/>
            <person name="Papp T."/>
            <person name="Martin F.M."/>
            <person name="Miettinen O."/>
            <person name="Hibbett D.S."/>
            <person name="Nagy L.G."/>
        </authorList>
    </citation>
    <scope>NUCLEOTIDE SEQUENCE [LARGE SCALE GENOMIC DNA]</scope>
    <source>
        <strain evidence="1 2">CBS 962.96</strain>
    </source>
</reference>
<organism evidence="1 2">
    <name type="scientific">Dendrothele bispora (strain CBS 962.96)</name>
    <dbReference type="NCBI Taxonomy" id="1314807"/>
    <lineage>
        <taxon>Eukaryota</taxon>
        <taxon>Fungi</taxon>
        <taxon>Dikarya</taxon>
        <taxon>Basidiomycota</taxon>
        <taxon>Agaricomycotina</taxon>
        <taxon>Agaricomycetes</taxon>
        <taxon>Agaricomycetidae</taxon>
        <taxon>Agaricales</taxon>
        <taxon>Agaricales incertae sedis</taxon>
        <taxon>Dendrothele</taxon>
    </lineage>
</organism>
<accession>A0A4S8L5F4</accession>
<name>A0A4S8L5F4_DENBC</name>
<evidence type="ECO:0000313" key="2">
    <source>
        <dbReference type="Proteomes" id="UP000297245"/>
    </source>
</evidence>
<dbReference type="Proteomes" id="UP000297245">
    <property type="component" value="Unassembled WGS sequence"/>
</dbReference>
<evidence type="ECO:0000313" key="1">
    <source>
        <dbReference type="EMBL" id="THU83799.1"/>
    </source>
</evidence>
<dbReference type="EMBL" id="ML179640">
    <property type="protein sequence ID" value="THU83799.1"/>
    <property type="molecule type" value="Genomic_DNA"/>
</dbReference>
<feature type="non-terminal residue" evidence="1">
    <location>
        <position position="1"/>
    </location>
</feature>
<gene>
    <name evidence="1" type="ORF">K435DRAFT_688847</name>
</gene>